<feature type="domain" description="PX" evidence="11">
    <location>
        <begin position="115"/>
        <end position="223"/>
    </location>
</feature>
<evidence type="ECO:0000256" key="6">
    <source>
        <dbReference type="ARBA" id="ARBA00023136"/>
    </source>
</evidence>
<dbReference type="Proteomes" id="UP001360953">
    <property type="component" value="Unassembled WGS sequence"/>
</dbReference>
<evidence type="ECO:0000256" key="3">
    <source>
        <dbReference type="ARBA" id="ARBA00007426"/>
    </source>
</evidence>
<protein>
    <recommendedName>
        <fullName evidence="8">Endosomal/vacuolar adapter protein YPT35</fullName>
    </recommendedName>
    <alternativeName>
        <fullName evidence="9">PX domain-containing protein YPT35</fullName>
    </alternativeName>
</protein>
<dbReference type="RefSeq" id="XP_066657723.1">
    <property type="nucleotide sequence ID" value="XM_066803924.1"/>
</dbReference>
<dbReference type="SUPFAM" id="SSF64268">
    <property type="entry name" value="PX domain"/>
    <property type="match status" value="1"/>
</dbReference>
<comment type="function">
    <text evidence="7">Recruits the lipid transfer protein VPS13 to endosomal and vacuolar membranes.</text>
</comment>
<dbReference type="InterPro" id="IPR036871">
    <property type="entry name" value="PX_dom_sf"/>
</dbReference>
<evidence type="ECO:0000256" key="10">
    <source>
        <dbReference type="SAM" id="MobiDB-lite"/>
    </source>
</evidence>
<comment type="caution">
    <text evidence="12">The sequence shown here is derived from an EMBL/GenBank/DDBJ whole genome shotgun (WGS) entry which is preliminary data.</text>
</comment>
<feature type="compositionally biased region" description="Polar residues" evidence="10">
    <location>
        <begin position="47"/>
        <end position="60"/>
    </location>
</feature>
<keyword evidence="5" id="KW-0967">Endosome</keyword>
<evidence type="ECO:0000256" key="7">
    <source>
        <dbReference type="ARBA" id="ARBA00033728"/>
    </source>
</evidence>
<evidence type="ECO:0000256" key="8">
    <source>
        <dbReference type="ARBA" id="ARBA00033774"/>
    </source>
</evidence>
<dbReference type="CDD" id="cd07280">
    <property type="entry name" value="PX_YPT35"/>
    <property type="match status" value="1"/>
</dbReference>
<name>A0ABR1M008_9PEZI</name>
<comment type="similarity">
    <text evidence="3">Belongs to the YPT35 family.</text>
</comment>
<evidence type="ECO:0000256" key="2">
    <source>
        <dbReference type="ARBA" id="ARBA00004177"/>
    </source>
</evidence>
<dbReference type="InterPro" id="IPR037917">
    <property type="entry name" value="Ypt35_PX"/>
</dbReference>
<evidence type="ECO:0000256" key="4">
    <source>
        <dbReference type="ARBA" id="ARBA00022554"/>
    </source>
</evidence>
<dbReference type="InterPro" id="IPR001683">
    <property type="entry name" value="PX_dom"/>
</dbReference>
<accession>A0ABR1M008</accession>
<keyword evidence="13" id="KW-1185">Reference proteome</keyword>
<organism evidence="12 13">
    <name type="scientific">Phyllosticta citribraziliensis</name>
    <dbReference type="NCBI Taxonomy" id="989973"/>
    <lineage>
        <taxon>Eukaryota</taxon>
        <taxon>Fungi</taxon>
        <taxon>Dikarya</taxon>
        <taxon>Ascomycota</taxon>
        <taxon>Pezizomycotina</taxon>
        <taxon>Dothideomycetes</taxon>
        <taxon>Dothideomycetes incertae sedis</taxon>
        <taxon>Botryosphaeriales</taxon>
        <taxon>Phyllostictaceae</taxon>
        <taxon>Phyllosticta</taxon>
    </lineage>
</organism>
<evidence type="ECO:0000313" key="12">
    <source>
        <dbReference type="EMBL" id="KAK7540792.1"/>
    </source>
</evidence>
<dbReference type="EMBL" id="JBBPEH010000003">
    <property type="protein sequence ID" value="KAK7540792.1"/>
    <property type="molecule type" value="Genomic_DNA"/>
</dbReference>
<dbReference type="GeneID" id="92036830"/>
<keyword evidence="4" id="KW-0926">Vacuole</keyword>
<evidence type="ECO:0000259" key="11">
    <source>
        <dbReference type="PROSITE" id="PS50195"/>
    </source>
</evidence>
<feature type="region of interest" description="Disordered" evidence="10">
    <location>
        <begin position="47"/>
        <end position="98"/>
    </location>
</feature>
<proteinExistence type="inferred from homology"/>
<keyword evidence="6" id="KW-0472">Membrane</keyword>
<evidence type="ECO:0000256" key="9">
    <source>
        <dbReference type="ARBA" id="ARBA00033785"/>
    </source>
</evidence>
<sequence>MRGALTSTAALSPAPDFSQPLACRSPLFDILPLVLWRSRWMDDTLGHSTPNGHGSTSTPDAAQPQDVVPPYWHSRGRTASVASHASSEHHRPDPIRLEDHTVENSDQSRALWARSVSIDDYVIVSGNVPGMGDYVVWNCTVQTLNVRRVKAHDGPFEMLISRQGGPMKIRKRYSEFDDLRQRLARTFPHAEAALPELPPKSFVSRFRPRFLERRRAGLSYFLK</sequence>
<evidence type="ECO:0000256" key="5">
    <source>
        <dbReference type="ARBA" id="ARBA00022753"/>
    </source>
</evidence>
<dbReference type="PROSITE" id="PS50195">
    <property type="entry name" value="PX"/>
    <property type="match status" value="1"/>
</dbReference>
<evidence type="ECO:0000313" key="13">
    <source>
        <dbReference type="Proteomes" id="UP001360953"/>
    </source>
</evidence>
<dbReference type="Gene3D" id="3.30.1520.10">
    <property type="entry name" value="Phox-like domain"/>
    <property type="match status" value="1"/>
</dbReference>
<feature type="compositionally biased region" description="Basic and acidic residues" evidence="10">
    <location>
        <begin position="86"/>
        <end position="98"/>
    </location>
</feature>
<dbReference type="Pfam" id="PF00787">
    <property type="entry name" value="PX"/>
    <property type="match status" value="1"/>
</dbReference>
<gene>
    <name evidence="12" type="ORF">J3D65DRAFT_691822</name>
</gene>
<evidence type="ECO:0000256" key="1">
    <source>
        <dbReference type="ARBA" id="ARBA00004148"/>
    </source>
</evidence>
<reference evidence="12 13" key="1">
    <citation type="submission" date="2024-04" db="EMBL/GenBank/DDBJ databases">
        <title>Phyllosticta paracitricarpa is synonymous to the EU quarantine fungus P. citricarpa based on phylogenomic analyses.</title>
        <authorList>
            <consortium name="Lawrence Berkeley National Laboratory"/>
            <person name="Van ingen-buijs V.A."/>
            <person name="Van westerhoven A.C."/>
            <person name="Haridas S."/>
            <person name="Skiadas P."/>
            <person name="Martin F."/>
            <person name="Groenewald J.Z."/>
            <person name="Crous P.W."/>
            <person name="Seidl M.F."/>
        </authorList>
    </citation>
    <scope>NUCLEOTIDE SEQUENCE [LARGE SCALE GENOMIC DNA]</scope>
    <source>
        <strain evidence="12 13">CPC 17464</strain>
    </source>
</reference>
<comment type="subcellular location">
    <subcellularLocation>
        <location evidence="2">Endosome</location>
    </subcellularLocation>
    <subcellularLocation>
        <location evidence="1">Vacuole membrane</location>
        <topology evidence="1">Peripheral membrane protein</topology>
    </subcellularLocation>
</comment>